<evidence type="ECO:0000313" key="3">
    <source>
        <dbReference type="EMBL" id="CAK9019063.1"/>
    </source>
</evidence>
<feature type="compositionally biased region" description="Acidic residues" evidence="1">
    <location>
        <begin position="1"/>
        <end position="19"/>
    </location>
</feature>
<evidence type="ECO:0000256" key="1">
    <source>
        <dbReference type="SAM" id="MobiDB-lite"/>
    </source>
</evidence>
<reference evidence="2 4" key="1">
    <citation type="submission" date="2024-02" db="EMBL/GenBank/DDBJ databases">
        <authorList>
            <person name="Chen Y."/>
            <person name="Shah S."/>
            <person name="Dougan E. K."/>
            <person name="Thang M."/>
            <person name="Chan C."/>
        </authorList>
    </citation>
    <scope>NUCLEOTIDE SEQUENCE [LARGE SCALE GENOMIC DNA]</scope>
</reference>
<evidence type="ECO:0000313" key="2">
    <source>
        <dbReference type="EMBL" id="CAK9018792.1"/>
    </source>
</evidence>
<dbReference type="EMBL" id="CAXAMM010008891">
    <property type="protein sequence ID" value="CAK9018792.1"/>
    <property type="molecule type" value="Genomic_DNA"/>
</dbReference>
<evidence type="ECO:0000313" key="4">
    <source>
        <dbReference type="Proteomes" id="UP001642464"/>
    </source>
</evidence>
<feature type="compositionally biased region" description="Basic and acidic residues" evidence="1">
    <location>
        <begin position="212"/>
        <end position="231"/>
    </location>
</feature>
<feature type="region of interest" description="Disordered" evidence="1">
    <location>
        <begin position="186"/>
        <end position="231"/>
    </location>
</feature>
<sequence length="231" mass="25989">MSDAEGADAEADSAGEENEGPLPEQIRVFRVTAVSGPCLKSPWLPDVQTVEGVEYIRLTKWSPQLTKLCTGRTKQLHNKKEQHTMNVQWFQDTTQLRREACDAAVKRLILENVPANTEPPAKIRRAIQQDEYMVGRSILVNMPAISDGWPERAIRFLWGVKGSDLFMELTADNLSYIRQAIMASPKVEPKEVSAGKSPKRKKRRRMLSQSPKKNERNGGHELEAAAAERDP</sequence>
<protein>
    <submittedName>
        <fullName evidence="2">Mitochondrial protein</fullName>
    </submittedName>
</protein>
<accession>A0ABP0JWE1</accession>
<dbReference type="EMBL" id="CAXAMM010009002">
    <property type="protein sequence ID" value="CAK9019063.1"/>
    <property type="molecule type" value="Genomic_DNA"/>
</dbReference>
<proteinExistence type="predicted"/>
<name>A0ABP0JWE1_9DINO</name>
<keyword evidence="4" id="KW-1185">Reference proteome</keyword>
<feature type="compositionally biased region" description="Basic residues" evidence="1">
    <location>
        <begin position="197"/>
        <end position="206"/>
    </location>
</feature>
<comment type="caution">
    <text evidence="2">The sequence shown here is derived from an EMBL/GenBank/DDBJ whole genome shotgun (WGS) entry which is preliminary data.</text>
</comment>
<dbReference type="Proteomes" id="UP001642464">
    <property type="component" value="Unassembled WGS sequence"/>
</dbReference>
<feature type="region of interest" description="Disordered" evidence="1">
    <location>
        <begin position="1"/>
        <end position="24"/>
    </location>
</feature>
<gene>
    <name evidence="2" type="ORF">SCF082_LOCUS14232</name>
    <name evidence="3" type="ORF">SCF082_LOCUS14352</name>
</gene>
<organism evidence="2 4">
    <name type="scientific">Durusdinium trenchii</name>
    <dbReference type="NCBI Taxonomy" id="1381693"/>
    <lineage>
        <taxon>Eukaryota</taxon>
        <taxon>Sar</taxon>
        <taxon>Alveolata</taxon>
        <taxon>Dinophyceae</taxon>
        <taxon>Suessiales</taxon>
        <taxon>Symbiodiniaceae</taxon>
        <taxon>Durusdinium</taxon>
    </lineage>
</organism>